<proteinExistence type="predicted"/>
<feature type="transmembrane region" description="Helical" evidence="1">
    <location>
        <begin position="21"/>
        <end position="46"/>
    </location>
</feature>
<protein>
    <submittedName>
        <fullName evidence="2">Uncharacterized protein</fullName>
    </submittedName>
</protein>
<accession>A0A3S4FH80</accession>
<name>A0A3S4FH80_SEROD</name>
<organism evidence="2 3">
    <name type="scientific">Serratia odorifera</name>
    <dbReference type="NCBI Taxonomy" id="618"/>
    <lineage>
        <taxon>Bacteria</taxon>
        <taxon>Pseudomonadati</taxon>
        <taxon>Pseudomonadota</taxon>
        <taxon>Gammaproteobacteria</taxon>
        <taxon>Enterobacterales</taxon>
        <taxon>Yersiniaceae</taxon>
        <taxon>Serratia</taxon>
    </lineage>
</organism>
<evidence type="ECO:0000256" key="1">
    <source>
        <dbReference type="SAM" id="Phobius"/>
    </source>
</evidence>
<gene>
    <name evidence="2" type="ORF">NCTC11214_00239</name>
</gene>
<keyword evidence="1" id="KW-0472">Membrane</keyword>
<keyword evidence="1" id="KW-1133">Transmembrane helix</keyword>
<dbReference type="RefSeq" id="WP_004954197.1">
    <property type="nucleotide sequence ID" value="NZ_LR134117.1"/>
</dbReference>
<dbReference type="EMBL" id="LR134117">
    <property type="protein sequence ID" value="VDZ51514.1"/>
    <property type="molecule type" value="Genomic_DNA"/>
</dbReference>
<dbReference type="KEGG" id="sof:NCTC11214_00239"/>
<evidence type="ECO:0000313" key="3">
    <source>
        <dbReference type="Proteomes" id="UP000281391"/>
    </source>
</evidence>
<dbReference type="Proteomes" id="UP000281391">
    <property type="component" value="Chromosome"/>
</dbReference>
<evidence type="ECO:0000313" key="2">
    <source>
        <dbReference type="EMBL" id="VDZ51514.1"/>
    </source>
</evidence>
<dbReference type="AlphaFoldDB" id="A0A3S4FH80"/>
<sequence length="51" mass="5061">MKTLIIDATGLTGLGLLVGGIYLQFGAATALQSAGAALLAFALIAARRGKT</sequence>
<reference evidence="2 3" key="1">
    <citation type="submission" date="2018-12" db="EMBL/GenBank/DDBJ databases">
        <authorList>
            <consortium name="Pathogen Informatics"/>
        </authorList>
    </citation>
    <scope>NUCLEOTIDE SEQUENCE [LARGE SCALE GENOMIC DNA]</scope>
    <source>
        <strain evidence="2 3">NCTC11214</strain>
    </source>
</reference>
<keyword evidence="1" id="KW-0812">Transmembrane</keyword>